<name>A0A517SNR7_9BACT</name>
<organism evidence="4 5">
    <name type="scientific">Stieleria bergensis</name>
    <dbReference type="NCBI Taxonomy" id="2528025"/>
    <lineage>
        <taxon>Bacteria</taxon>
        <taxon>Pseudomonadati</taxon>
        <taxon>Planctomycetota</taxon>
        <taxon>Planctomycetia</taxon>
        <taxon>Pirellulales</taxon>
        <taxon>Pirellulaceae</taxon>
        <taxon>Stieleria</taxon>
    </lineage>
</organism>
<feature type="compositionally biased region" description="Polar residues" evidence="2">
    <location>
        <begin position="301"/>
        <end position="317"/>
    </location>
</feature>
<dbReference type="AlphaFoldDB" id="A0A517SNR7"/>
<dbReference type="OrthoDB" id="281109at2"/>
<proteinExistence type="predicted"/>
<dbReference type="CDD" id="cd11614">
    <property type="entry name" value="SAF_CpaB_FlgA_like"/>
    <property type="match status" value="1"/>
</dbReference>
<feature type="domain" description="SAF" evidence="3">
    <location>
        <begin position="38"/>
        <end position="100"/>
    </location>
</feature>
<keyword evidence="5" id="KW-1185">Reference proteome</keyword>
<dbReference type="Proteomes" id="UP000315003">
    <property type="component" value="Chromosome"/>
</dbReference>
<accession>A0A517SNR7</accession>
<evidence type="ECO:0000256" key="1">
    <source>
        <dbReference type="SAM" id="Coils"/>
    </source>
</evidence>
<keyword evidence="1" id="KW-0175">Coiled coil</keyword>
<dbReference type="NCBIfam" id="TIGR03177">
    <property type="entry name" value="pilus_cpaB"/>
    <property type="match status" value="1"/>
</dbReference>
<dbReference type="InterPro" id="IPR013974">
    <property type="entry name" value="SAF"/>
</dbReference>
<feature type="region of interest" description="Disordered" evidence="2">
    <location>
        <begin position="288"/>
        <end position="338"/>
    </location>
</feature>
<dbReference type="SMART" id="SM00858">
    <property type="entry name" value="SAF"/>
    <property type="match status" value="1"/>
</dbReference>
<evidence type="ECO:0000313" key="5">
    <source>
        <dbReference type="Proteomes" id="UP000315003"/>
    </source>
</evidence>
<evidence type="ECO:0000256" key="2">
    <source>
        <dbReference type="SAM" id="MobiDB-lite"/>
    </source>
</evidence>
<protein>
    <submittedName>
        <fullName evidence="4">SAF domain protein</fullName>
    </submittedName>
</protein>
<dbReference type="EMBL" id="CP036272">
    <property type="protein sequence ID" value="QDT57762.1"/>
    <property type="molecule type" value="Genomic_DNA"/>
</dbReference>
<gene>
    <name evidence="4" type="ORF">SV7mr_02470</name>
</gene>
<evidence type="ECO:0000259" key="3">
    <source>
        <dbReference type="SMART" id="SM00858"/>
    </source>
</evidence>
<sequence length="338" mass="36627">MRNKTLVLLLAGICGTVAAVGIGQWMQANTGSPKMETAEILVITKAINAEDKITAEQLRLEVWPKDKVPKGASADLKDFEGRYAKMPLFPGEALVDVKLMDSVEDDVVPDGYTVLNLPVGNGAAVNLLEPGKKVTVTGFFERGDQFLETFSVDVLRGIRIYSIDGIKKFTEETPRPKSPRNIQLLIRKADQTAFEFAKRSGDIELVLGSTGTVEEDLPAEEVSTLAQKFLAKIEEQQERARAAQTVEAATTSEPVVAVAPVATIETPRKVFVMEKYVNGRVERYEFAEDGTMQKLGETEAESTQPSSDDSNAGTAPGNTDALIQGAESPFFIPSGEGK</sequence>
<reference evidence="4 5" key="1">
    <citation type="submission" date="2019-02" db="EMBL/GenBank/DDBJ databases">
        <title>Deep-cultivation of Planctomycetes and their phenomic and genomic characterization uncovers novel biology.</title>
        <authorList>
            <person name="Wiegand S."/>
            <person name="Jogler M."/>
            <person name="Boedeker C."/>
            <person name="Pinto D."/>
            <person name="Vollmers J."/>
            <person name="Rivas-Marin E."/>
            <person name="Kohn T."/>
            <person name="Peeters S.H."/>
            <person name="Heuer A."/>
            <person name="Rast P."/>
            <person name="Oberbeckmann S."/>
            <person name="Bunk B."/>
            <person name="Jeske O."/>
            <person name="Meyerdierks A."/>
            <person name="Storesund J.E."/>
            <person name="Kallscheuer N."/>
            <person name="Luecker S."/>
            <person name="Lage O.M."/>
            <person name="Pohl T."/>
            <person name="Merkel B.J."/>
            <person name="Hornburger P."/>
            <person name="Mueller R.-W."/>
            <person name="Bruemmer F."/>
            <person name="Labrenz M."/>
            <person name="Spormann A.M."/>
            <person name="Op den Camp H."/>
            <person name="Overmann J."/>
            <person name="Amann R."/>
            <person name="Jetten M.S.M."/>
            <person name="Mascher T."/>
            <person name="Medema M.H."/>
            <person name="Devos D.P."/>
            <person name="Kaster A.-K."/>
            <person name="Ovreas L."/>
            <person name="Rohde M."/>
            <person name="Galperin M.Y."/>
            <person name="Jogler C."/>
        </authorList>
    </citation>
    <scope>NUCLEOTIDE SEQUENCE [LARGE SCALE GENOMIC DNA]</scope>
    <source>
        <strain evidence="4 5">SV_7m_r</strain>
    </source>
</reference>
<feature type="coiled-coil region" evidence="1">
    <location>
        <begin position="219"/>
        <end position="246"/>
    </location>
</feature>
<dbReference type="InterPro" id="IPR017592">
    <property type="entry name" value="Pilus_assmbl_Flp-typ_CpaB"/>
</dbReference>
<dbReference type="RefSeq" id="WP_145268444.1">
    <property type="nucleotide sequence ID" value="NZ_CP036272.1"/>
</dbReference>
<dbReference type="Pfam" id="PF08666">
    <property type="entry name" value="SAF"/>
    <property type="match status" value="1"/>
</dbReference>
<evidence type="ECO:0000313" key="4">
    <source>
        <dbReference type="EMBL" id="QDT57762.1"/>
    </source>
</evidence>